<keyword evidence="2" id="KW-1185">Reference proteome</keyword>
<evidence type="ECO:0000313" key="1">
    <source>
        <dbReference type="EMBL" id="SIT41174.1"/>
    </source>
</evidence>
<name>A0A1N7S1F7_9BURK</name>
<proteinExistence type="predicted"/>
<sequence>MAAKVELLLEVLANTALARGRSGFIERSFTYQPCFVRSPALFIMSVMNRLLSITIRS</sequence>
<dbReference type="EMBL" id="CYGY02000027">
    <property type="protein sequence ID" value="SIT41174.1"/>
    <property type="molecule type" value="Genomic_DNA"/>
</dbReference>
<gene>
    <name evidence="1" type="ORF">BN2476_270009</name>
</gene>
<accession>A0A1N7S1F7</accession>
<organism evidence="1 2">
    <name type="scientific">Paraburkholderia piptadeniae</name>
    <dbReference type="NCBI Taxonomy" id="1701573"/>
    <lineage>
        <taxon>Bacteria</taxon>
        <taxon>Pseudomonadati</taxon>
        <taxon>Pseudomonadota</taxon>
        <taxon>Betaproteobacteria</taxon>
        <taxon>Burkholderiales</taxon>
        <taxon>Burkholderiaceae</taxon>
        <taxon>Paraburkholderia</taxon>
    </lineage>
</organism>
<dbReference type="Proteomes" id="UP000195569">
    <property type="component" value="Unassembled WGS sequence"/>
</dbReference>
<protein>
    <submittedName>
        <fullName evidence="1">Uncharacterized protein</fullName>
    </submittedName>
</protein>
<reference evidence="1" key="1">
    <citation type="submission" date="2016-12" db="EMBL/GenBank/DDBJ databases">
        <authorList>
            <person name="Moulin L."/>
        </authorList>
    </citation>
    <scope>NUCLEOTIDE SEQUENCE [LARGE SCALE GENOMIC DNA]</scope>
    <source>
        <strain evidence="1">STM 7183</strain>
    </source>
</reference>
<dbReference type="AlphaFoldDB" id="A0A1N7S1F7"/>
<evidence type="ECO:0000313" key="2">
    <source>
        <dbReference type="Proteomes" id="UP000195569"/>
    </source>
</evidence>
<comment type="caution">
    <text evidence="1">The sequence shown here is derived from an EMBL/GenBank/DDBJ whole genome shotgun (WGS) entry which is preliminary data.</text>
</comment>